<proteinExistence type="predicted"/>
<dbReference type="Pfam" id="PF09954">
    <property type="entry name" value="DUF2188"/>
    <property type="match status" value="1"/>
</dbReference>
<comment type="caution">
    <text evidence="1">The sequence shown here is derived from an EMBL/GenBank/DDBJ whole genome shotgun (WGS) entry which is preliminary data.</text>
</comment>
<dbReference type="EMBL" id="ANPE02000169">
    <property type="protein sequence ID" value="EMY33577.1"/>
    <property type="molecule type" value="Genomic_DNA"/>
</dbReference>
<reference evidence="1 2" key="1">
    <citation type="journal article" date="2013" name="Genome Announc.">
        <title>Draft Genome Sequence of Arthrobacter crystallopoietes Strain BAB-32, Revealing Genes for Bioremediation.</title>
        <authorList>
            <person name="Joshi M.N."/>
            <person name="Pandit A.S."/>
            <person name="Sharma A."/>
            <person name="Pandya R.V."/>
            <person name="Desai S.M."/>
            <person name="Saxena A.K."/>
            <person name="Bagatharia S.B."/>
        </authorList>
    </citation>
    <scope>NUCLEOTIDE SEQUENCE [LARGE SCALE GENOMIC DNA]</scope>
    <source>
        <strain evidence="1 2">BAB-32</strain>
    </source>
</reference>
<evidence type="ECO:0000313" key="2">
    <source>
        <dbReference type="Proteomes" id="UP000010729"/>
    </source>
</evidence>
<protein>
    <recommendedName>
        <fullName evidence="3">DUF2188 domain-containing protein</fullName>
    </recommendedName>
</protein>
<sequence length="72" mass="8227">MSTKTAVETYWEDGTWKSRHRGADWHFAVGGTRDQAILVGRAAARNRETEHVVIEPDGHIVERHDDGCRRVE</sequence>
<evidence type="ECO:0008006" key="3">
    <source>
        <dbReference type="Google" id="ProtNLM"/>
    </source>
</evidence>
<dbReference type="RefSeq" id="WP_005270170.1">
    <property type="nucleotide sequence ID" value="NZ_ANPE02000169.1"/>
</dbReference>
<evidence type="ECO:0000313" key="1">
    <source>
        <dbReference type="EMBL" id="EMY33577.1"/>
    </source>
</evidence>
<gene>
    <name evidence="1" type="ORF">D477_014286</name>
</gene>
<accession>N1V0G5</accession>
<dbReference type="InterPro" id="IPR018691">
    <property type="entry name" value="DUF2188"/>
</dbReference>
<keyword evidence="2" id="KW-1185">Reference proteome</keyword>
<dbReference type="AlphaFoldDB" id="N1V0G5"/>
<organism evidence="1 2">
    <name type="scientific">Arthrobacter crystallopoietes BAB-32</name>
    <dbReference type="NCBI Taxonomy" id="1246476"/>
    <lineage>
        <taxon>Bacteria</taxon>
        <taxon>Bacillati</taxon>
        <taxon>Actinomycetota</taxon>
        <taxon>Actinomycetes</taxon>
        <taxon>Micrococcales</taxon>
        <taxon>Micrococcaceae</taxon>
        <taxon>Crystallibacter</taxon>
    </lineage>
</organism>
<dbReference type="OrthoDB" id="5194813at2"/>
<name>N1V0G5_9MICC</name>
<dbReference type="Proteomes" id="UP000010729">
    <property type="component" value="Unassembled WGS sequence"/>
</dbReference>